<comment type="caution">
    <text evidence="2">The sequence shown here is derived from an EMBL/GenBank/DDBJ whole genome shotgun (WGS) entry which is preliminary data.</text>
</comment>
<sequence length="62" mass="6451">MAWREAIRVRTAGNGEQGGAEPGAGRVQDSREDPTTREALERLVDQFSAALSGSHSAGVVAA</sequence>
<protein>
    <submittedName>
        <fullName evidence="2">Uncharacterized protein</fullName>
    </submittedName>
</protein>
<accession>A0ABS1PG07</accession>
<proteinExistence type="predicted"/>
<reference evidence="2 3" key="1">
    <citation type="submission" date="2021-01" db="EMBL/GenBank/DDBJ databases">
        <title>WGS of actinomycetes isolated from Thailand.</title>
        <authorList>
            <person name="Thawai C."/>
        </authorList>
    </citation>
    <scope>NUCLEOTIDE SEQUENCE [LARGE SCALE GENOMIC DNA]</scope>
    <source>
        <strain evidence="2 3">CA3R110</strain>
    </source>
</reference>
<feature type="region of interest" description="Disordered" evidence="1">
    <location>
        <begin position="1"/>
        <end position="35"/>
    </location>
</feature>
<name>A0ABS1PG07_9ACTN</name>
<dbReference type="Proteomes" id="UP000621510">
    <property type="component" value="Unassembled WGS sequence"/>
</dbReference>
<organism evidence="2 3">
    <name type="scientific">Streptomyces endocoffeicus</name>
    <dbReference type="NCBI Taxonomy" id="2898945"/>
    <lineage>
        <taxon>Bacteria</taxon>
        <taxon>Bacillati</taxon>
        <taxon>Actinomycetota</taxon>
        <taxon>Actinomycetes</taxon>
        <taxon>Kitasatosporales</taxon>
        <taxon>Streptomycetaceae</taxon>
        <taxon>Streptomyces</taxon>
    </lineage>
</organism>
<gene>
    <name evidence="2" type="ORF">JK364_02180</name>
</gene>
<evidence type="ECO:0000256" key="1">
    <source>
        <dbReference type="SAM" id="MobiDB-lite"/>
    </source>
</evidence>
<dbReference type="EMBL" id="JAERRG010000001">
    <property type="protein sequence ID" value="MBL1111224.1"/>
    <property type="molecule type" value="Genomic_DNA"/>
</dbReference>
<keyword evidence="3" id="KW-1185">Reference proteome</keyword>
<evidence type="ECO:0000313" key="2">
    <source>
        <dbReference type="EMBL" id="MBL1111224.1"/>
    </source>
</evidence>
<evidence type="ECO:0000313" key="3">
    <source>
        <dbReference type="Proteomes" id="UP000621510"/>
    </source>
</evidence>
<dbReference type="RefSeq" id="WP_201846905.1">
    <property type="nucleotide sequence ID" value="NZ_JAERRG010000001.1"/>
</dbReference>